<dbReference type="Pfam" id="PF18203">
    <property type="entry name" value="IPTL-CTERM"/>
    <property type="match status" value="1"/>
</dbReference>
<keyword evidence="2" id="KW-0732">Signal</keyword>
<organism evidence="5 6">
    <name type="scientific">Diaphorobacter ruginosibacter</name>
    <dbReference type="NCBI Taxonomy" id="1715720"/>
    <lineage>
        <taxon>Bacteria</taxon>
        <taxon>Pseudomonadati</taxon>
        <taxon>Pseudomonadota</taxon>
        <taxon>Betaproteobacteria</taxon>
        <taxon>Burkholderiales</taxon>
        <taxon>Comamonadaceae</taxon>
        <taxon>Diaphorobacter</taxon>
    </lineage>
</organism>
<feature type="chain" id="PRO_5028844632" evidence="2">
    <location>
        <begin position="20"/>
        <end position="736"/>
    </location>
</feature>
<name>A0A7G9RSJ8_9BURK</name>
<dbReference type="InterPro" id="IPR043990">
    <property type="entry name" value="AC_1"/>
</dbReference>
<gene>
    <name evidence="5" type="ORF">H9K76_06975</name>
</gene>
<evidence type="ECO:0000256" key="2">
    <source>
        <dbReference type="SAM" id="SignalP"/>
    </source>
</evidence>
<evidence type="ECO:0000259" key="3">
    <source>
        <dbReference type="Pfam" id="PF18203"/>
    </source>
</evidence>
<dbReference type="SUPFAM" id="SSF51126">
    <property type="entry name" value="Pectin lyase-like"/>
    <property type="match status" value="1"/>
</dbReference>
<sequence length="736" mass="72019">MASACAAAVTLFLPLQAQAACTGPTSDYHCDGSAPVVINHSSSDSVGVYNASAFVNGPFTPASGSDITVVNDGAIGSLPGSVSPIGLGIFTDQSAGGASSVVSNGTVTGSGGGIHMRHWKNEFNASLTTNAAVSTPGGGALAVTHAGSGNIVIRVNAGVTAAQRAIGSYHVGTGTSEINLNAASGGSTLISSGLNGVFIGNTTDSGFTSNAGEVVVNVGTGVTVDAVTNAVFANVYSASNVVVNNRGRLTSGSTGSTAVVNLQGNTTYAGAASERLVVNNTGTIERKGGAAFAVSTANAGLTLTNDGSITGPVRSAVPANQDNTIADEVTLRAGSLAGNIQLYNGDDVVKWTGGTYAGTIALGNGSDQLTVSTGNIGGASVTFDGGDDVSAADGMVDTLTLKDLGAPVTLAGANLVNWEIIRLENARVALSDSALTTGSESALGLFIDPRSTLTAGAALALTGNASVHPGGLFIGNGAGAGQYLVSAQLDHQGNIALGNGAAGDVVTVGTYLTGGGHLAIDTVLAGDGSASDRLVVNGDVRIGSGGPTVIEVTNANGAGAEAPGGILLVTVNGASPAGAFVLGGPATVNGYVYALEQVGPNWYLKSTKVDLLPQTISFTSTPPAAPGVGAGTYAASATATSGLPVTLTSTTPAVCTIAGGTVTFVGIGTCTLAANQPGDNTYLPASQVLQSFEVKGAPNPGAATPVPVLHPAALALLGALAAVFGMGALRRREPRR</sequence>
<dbReference type="EMBL" id="CP060714">
    <property type="protein sequence ID" value="QNN58573.1"/>
    <property type="molecule type" value="Genomic_DNA"/>
</dbReference>
<dbReference type="Proteomes" id="UP000515811">
    <property type="component" value="Chromosome"/>
</dbReference>
<dbReference type="InterPro" id="IPR006315">
    <property type="entry name" value="OM_autotransptr_brl_dom"/>
</dbReference>
<feature type="domain" description="Autochaperone" evidence="4">
    <location>
        <begin position="503"/>
        <end position="595"/>
    </location>
</feature>
<proteinExistence type="predicted"/>
<keyword evidence="1" id="KW-1133">Transmembrane helix</keyword>
<dbReference type="InterPro" id="IPR012332">
    <property type="entry name" value="Autotransporter_pectin_lyase_C"/>
</dbReference>
<keyword evidence="6" id="KW-1185">Reference proteome</keyword>
<dbReference type="KEGG" id="drg:H9K76_06975"/>
<dbReference type="InterPro" id="IPR026442">
    <property type="entry name" value="IPTL_CTERM"/>
</dbReference>
<dbReference type="GO" id="GO:0019867">
    <property type="term" value="C:outer membrane"/>
    <property type="evidence" value="ECO:0007669"/>
    <property type="project" value="InterPro"/>
</dbReference>
<dbReference type="Pfam" id="PF18883">
    <property type="entry name" value="AC_1"/>
    <property type="match status" value="1"/>
</dbReference>
<keyword evidence="1" id="KW-0472">Membrane</keyword>
<accession>A0A7G9RSJ8</accession>
<feature type="transmembrane region" description="Helical" evidence="1">
    <location>
        <begin position="708"/>
        <end position="729"/>
    </location>
</feature>
<dbReference type="NCBIfam" id="TIGR01414">
    <property type="entry name" value="autotrans_barl"/>
    <property type="match status" value="1"/>
</dbReference>
<reference evidence="5 6" key="1">
    <citation type="submission" date="2020-08" db="EMBL/GenBank/DDBJ databases">
        <title>Genome sequence of Diaphorobacter ruginosibacter DSM 27467T.</title>
        <authorList>
            <person name="Hyun D.-W."/>
            <person name="Bae J.-W."/>
        </authorList>
    </citation>
    <scope>NUCLEOTIDE SEQUENCE [LARGE SCALE GENOMIC DNA]</scope>
    <source>
        <strain evidence="5 6">DSM 27467</strain>
    </source>
</reference>
<dbReference type="AlphaFoldDB" id="A0A7G9RSJ8"/>
<dbReference type="Gene3D" id="2.160.20.20">
    <property type="match status" value="1"/>
</dbReference>
<dbReference type="RefSeq" id="WP_187599070.1">
    <property type="nucleotide sequence ID" value="NZ_CP060714.1"/>
</dbReference>
<keyword evidence="1" id="KW-0812">Transmembrane</keyword>
<evidence type="ECO:0000259" key="4">
    <source>
        <dbReference type="Pfam" id="PF18883"/>
    </source>
</evidence>
<evidence type="ECO:0000313" key="5">
    <source>
        <dbReference type="EMBL" id="QNN58573.1"/>
    </source>
</evidence>
<evidence type="ECO:0000256" key="1">
    <source>
        <dbReference type="SAM" id="Phobius"/>
    </source>
</evidence>
<feature type="signal peptide" evidence="2">
    <location>
        <begin position="1"/>
        <end position="19"/>
    </location>
</feature>
<dbReference type="CDD" id="cd01344">
    <property type="entry name" value="PL2_Passenger_AT"/>
    <property type="match status" value="1"/>
</dbReference>
<dbReference type="InterPro" id="IPR011050">
    <property type="entry name" value="Pectin_lyase_fold/virulence"/>
</dbReference>
<evidence type="ECO:0000313" key="6">
    <source>
        <dbReference type="Proteomes" id="UP000515811"/>
    </source>
</evidence>
<feature type="domain" description="IPTL-CTERM protein sorting" evidence="3">
    <location>
        <begin position="704"/>
        <end position="731"/>
    </location>
</feature>
<protein>
    <submittedName>
        <fullName evidence="5">Autotransporter outer membrane beta-barrel domain-containing protein</fullName>
    </submittedName>
</protein>